<dbReference type="RefSeq" id="WP_195173151.1">
    <property type="nucleotide sequence ID" value="NZ_CP062983.1"/>
</dbReference>
<dbReference type="NCBIfam" id="NF007825">
    <property type="entry name" value="PRK10534.1"/>
    <property type="match status" value="1"/>
</dbReference>
<dbReference type="GO" id="GO:0005829">
    <property type="term" value="C:cytosol"/>
    <property type="evidence" value="ECO:0007669"/>
    <property type="project" value="TreeGrafter"/>
</dbReference>
<evidence type="ECO:0000256" key="5">
    <source>
        <dbReference type="PIRSR" id="PIRSR017617-1"/>
    </source>
</evidence>
<organism evidence="7 8">
    <name type="scientific">Phototrophicus methaneseepsis</name>
    <dbReference type="NCBI Taxonomy" id="2710758"/>
    <lineage>
        <taxon>Bacteria</taxon>
        <taxon>Bacillati</taxon>
        <taxon>Chloroflexota</taxon>
        <taxon>Candidatus Thermofontia</taxon>
        <taxon>Phototrophicales</taxon>
        <taxon>Phototrophicaceae</taxon>
        <taxon>Phototrophicus</taxon>
    </lineage>
</organism>
<evidence type="ECO:0000256" key="4">
    <source>
        <dbReference type="ARBA" id="ARBA00023239"/>
    </source>
</evidence>
<dbReference type="InterPro" id="IPR015424">
    <property type="entry name" value="PyrdxlP-dep_Trfase"/>
</dbReference>
<comment type="similarity">
    <text evidence="2">Belongs to the threonine aldolase family.</text>
</comment>
<gene>
    <name evidence="7" type="primary">ltaE</name>
    <name evidence="7" type="ORF">G4Y79_12185</name>
</gene>
<comment type="cofactor">
    <cofactor evidence="1">
        <name>pyridoxal 5'-phosphate</name>
        <dbReference type="ChEBI" id="CHEBI:597326"/>
    </cofactor>
</comment>
<dbReference type="SUPFAM" id="SSF53383">
    <property type="entry name" value="PLP-dependent transferases"/>
    <property type="match status" value="1"/>
</dbReference>
<evidence type="ECO:0000256" key="3">
    <source>
        <dbReference type="ARBA" id="ARBA00022898"/>
    </source>
</evidence>
<evidence type="ECO:0000256" key="2">
    <source>
        <dbReference type="ARBA" id="ARBA00006966"/>
    </source>
</evidence>
<keyword evidence="3" id="KW-0663">Pyridoxal phosphate</keyword>
<dbReference type="InterPro" id="IPR015422">
    <property type="entry name" value="PyrdxlP-dep_Trfase_small"/>
</dbReference>
<dbReference type="InterPro" id="IPR015421">
    <property type="entry name" value="PyrdxlP-dep_Trfase_major"/>
</dbReference>
<dbReference type="Proteomes" id="UP000594468">
    <property type="component" value="Chromosome"/>
</dbReference>
<feature type="domain" description="Aromatic amino acid beta-eliminating lyase/threonine aldolase" evidence="6">
    <location>
        <begin position="5"/>
        <end position="289"/>
    </location>
</feature>
<evidence type="ECO:0000256" key="1">
    <source>
        <dbReference type="ARBA" id="ARBA00001933"/>
    </source>
</evidence>
<dbReference type="EMBL" id="CP062983">
    <property type="protein sequence ID" value="QPC85088.1"/>
    <property type="molecule type" value="Genomic_DNA"/>
</dbReference>
<dbReference type="FunFam" id="3.40.640.10:FF:000030">
    <property type="entry name" value="Low-specificity L-threonine aldolase"/>
    <property type="match status" value="1"/>
</dbReference>
<dbReference type="PIRSF" id="PIRSF017617">
    <property type="entry name" value="Thr_aldolase"/>
    <property type="match status" value="1"/>
</dbReference>
<accession>A0A7S8EE69</accession>
<dbReference type="InterPro" id="IPR023603">
    <property type="entry name" value="Low_specificity_L-TA-like"/>
</dbReference>
<dbReference type="CDD" id="cd06502">
    <property type="entry name" value="TA_like"/>
    <property type="match status" value="1"/>
</dbReference>
<reference evidence="7 8" key="1">
    <citation type="submission" date="2020-02" db="EMBL/GenBank/DDBJ databases">
        <authorList>
            <person name="Zheng R.K."/>
            <person name="Sun C.M."/>
        </authorList>
    </citation>
    <scope>NUCLEOTIDE SEQUENCE [LARGE SCALE GENOMIC DNA]</scope>
    <source>
        <strain evidence="8">rifampicinis</strain>
    </source>
</reference>
<dbReference type="EC" id="4.1.2.48" evidence="7"/>
<proteinExistence type="inferred from homology"/>
<dbReference type="GO" id="GO:0006567">
    <property type="term" value="P:L-threonine catabolic process"/>
    <property type="evidence" value="ECO:0007669"/>
    <property type="project" value="TreeGrafter"/>
</dbReference>
<dbReference type="Pfam" id="PF01212">
    <property type="entry name" value="Beta_elim_lyase"/>
    <property type="match status" value="1"/>
</dbReference>
<evidence type="ECO:0000313" key="8">
    <source>
        <dbReference type="Proteomes" id="UP000594468"/>
    </source>
</evidence>
<dbReference type="Gene3D" id="3.40.640.10">
    <property type="entry name" value="Type I PLP-dependent aspartate aminotransferase-like (Major domain)"/>
    <property type="match status" value="1"/>
</dbReference>
<feature type="modified residue" description="N6-(pyridoxal phosphate)lysine" evidence="5">
    <location>
        <position position="202"/>
    </location>
</feature>
<evidence type="ECO:0000313" key="7">
    <source>
        <dbReference type="EMBL" id="QPC85088.1"/>
    </source>
</evidence>
<dbReference type="InterPro" id="IPR001597">
    <property type="entry name" value="ArAA_b-elim_lyase/Thr_aldolase"/>
</dbReference>
<name>A0A7S8EE69_9CHLR</name>
<protein>
    <submittedName>
        <fullName evidence="7">Low-specificity L-threonine aldolase</fullName>
        <ecNumber evidence="7">4.1.2.48</ecNumber>
    </submittedName>
</protein>
<dbReference type="PANTHER" id="PTHR48097">
    <property type="entry name" value="L-THREONINE ALDOLASE-RELATED"/>
    <property type="match status" value="1"/>
</dbReference>
<keyword evidence="8" id="KW-1185">Reference proteome</keyword>
<keyword evidence="4 7" id="KW-0456">Lyase</keyword>
<dbReference type="GO" id="GO:0008732">
    <property type="term" value="F:L-allo-threonine aldolase activity"/>
    <property type="evidence" value="ECO:0007669"/>
    <property type="project" value="TreeGrafter"/>
</dbReference>
<dbReference type="PANTHER" id="PTHR48097:SF9">
    <property type="entry name" value="L-THREONINE ALDOLASE"/>
    <property type="match status" value="1"/>
</dbReference>
<dbReference type="NCBIfam" id="NF041359">
    <property type="entry name" value="GntG_guanitoxin"/>
    <property type="match status" value="1"/>
</dbReference>
<dbReference type="Gene3D" id="3.90.1150.10">
    <property type="entry name" value="Aspartate Aminotransferase, domain 1"/>
    <property type="match status" value="1"/>
</dbReference>
<dbReference type="GO" id="GO:0006545">
    <property type="term" value="P:glycine biosynthetic process"/>
    <property type="evidence" value="ECO:0007669"/>
    <property type="project" value="TreeGrafter"/>
</dbReference>
<evidence type="ECO:0000259" key="6">
    <source>
        <dbReference type="Pfam" id="PF01212"/>
    </source>
</evidence>
<sequence>METIDLRSDTVTHPTSAMREAMANAAVGDDVYGEDPLVNQLEQDAADMFGMEAGLFVSSGTQGNLVSVMTHCQRGEEAIIGDVSHIFKYEQGGIAALGGIMPHTVPVQPDGTLALEDIEHAIRQENIHFPYTRLIAVENTQGTLGGIPISPDYMHEVTDFAHDHDLKLHVDGARIFNAATHFGVPVAEMVRGADSVTFCLSKGLCAPIGSIIVGSKAFIDAARRNRKILGGGMRQAGILAAAGLLALHDMTKRLQEDHDNAHYLAESLSEVPGISVMSQATNFVFLWLEEDAKLSPSEFAAAMQDQNIIISPYPGSERKFRCVLHYWITRDKIDTVKSAMEAVLS</sequence>
<dbReference type="AlphaFoldDB" id="A0A7S8EE69"/>
<dbReference type="KEGG" id="pmet:G4Y79_12185"/>